<evidence type="ECO:0000313" key="3">
    <source>
        <dbReference type="Proteomes" id="UP000663852"/>
    </source>
</evidence>
<evidence type="ECO:0000313" key="2">
    <source>
        <dbReference type="EMBL" id="CAF0989678.1"/>
    </source>
</evidence>
<comment type="caution">
    <text evidence="2">The sequence shown here is derived from an EMBL/GenBank/DDBJ whole genome shotgun (WGS) entry which is preliminary data.</text>
</comment>
<reference evidence="2" key="1">
    <citation type="submission" date="2021-02" db="EMBL/GenBank/DDBJ databases">
        <authorList>
            <person name="Nowell W R."/>
        </authorList>
    </citation>
    <scope>NUCLEOTIDE SEQUENCE</scope>
</reference>
<name>A0A814FUN9_ADIRI</name>
<keyword evidence="1" id="KW-0472">Membrane</keyword>
<organism evidence="2 3">
    <name type="scientific">Adineta ricciae</name>
    <name type="common">Rotifer</name>
    <dbReference type="NCBI Taxonomy" id="249248"/>
    <lineage>
        <taxon>Eukaryota</taxon>
        <taxon>Metazoa</taxon>
        <taxon>Spiralia</taxon>
        <taxon>Gnathifera</taxon>
        <taxon>Rotifera</taxon>
        <taxon>Eurotatoria</taxon>
        <taxon>Bdelloidea</taxon>
        <taxon>Adinetida</taxon>
        <taxon>Adinetidae</taxon>
        <taxon>Adineta</taxon>
    </lineage>
</organism>
<accession>A0A814FUN9</accession>
<gene>
    <name evidence="2" type="ORF">EDS130_LOCUS14320</name>
</gene>
<evidence type="ECO:0000256" key="1">
    <source>
        <dbReference type="SAM" id="Phobius"/>
    </source>
</evidence>
<sequence length="85" mass="9995">MRPKYDLRSFVVYSMEKLLFEDAILGNSSIFYYDSFYIYIIRIFTVVACLLPSEYVVHSCVFVERYTAAKICIKLIIENELSETV</sequence>
<keyword evidence="1" id="KW-0812">Transmembrane</keyword>
<dbReference type="Proteomes" id="UP000663852">
    <property type="component" value="Unassembled WGS sequence"/>
</dbReference>
<dbReference type="EMBL" id="CAJNOJ010000058">
    <property type="protein sequence ID" value="CAF0989678.1"/>
    <property type="molecule type" value="Genomic_DNA"/>
</dbReference>
<feature type="transmembrane region" description="Helical" evidence="1">
    <location>
        <begin position="36"/>
        <end position="57"/>
    </location>
</feature>
<dbReference type="AlphaFoldDB" id="A0A814FUN9"/>
<proteinExistence type="predicted"/>
<protein>
    <submittedName>
        <fullName evidence="2">Uncharacterized protein</fullName>
    </submittedName>
</protein>
<keyword evidence="1" id="KW-1133">Transmembrane helix</keyword>